<feature type="region of interest" description="Disordered" evidence="2">
    <location>
        <begin position="105"/>
        <end position="130"/>
    </location>
</feature>
<sequence length="130" mass="15574">MTINYLKDTWEPIQCKYLHQDINIQLTEQELLKIKSEQENYEHLHQTQGNVEKEVLTLRGLVQESVTQAEEEKKLEKARENNNDSRMSQIILRVKSLESRLPEIKSHVDSTRREMEKHKQLYVEENKSRK</sequence>
<name>A6K0C6_RAT</name>
<feature type="domain" description="DUF3496" evidence="3">
    <location>
        <begin position="88"/>
        <end position="130"/>
    </location>
</feature>
<evidence type="ECO:0000256" key="2">
    <source>
        <dbReference type="SAM" id="MobiDB-lite"/>
    </source>
</evidence>
<dbReference type="Pfam" id="PF12001">
    <property type="entry name" value="DUF3496"/>
    <property type="match status" value="1"/>
</dbReference>
<evidence type="ECO:0000259" key="3">
    <source>
        <dbReference type="Pfam" id="PF12001"/>
    </source>
</evidence>
<feature type="coiled-coil region" evidence="1">
    <location>
        <begin position="61"/>
        <end position="88"/>
    </location>
</feature>
<gene>
    <name evidence="4" type="ORF">rCG_42221</name>
</gene>
<reference evidence="4 5" key="1">
    <citation type="submission" date="2005-07" db="EMBL/GenBank/DDBJ databases">
        <authorList>
            <person name="Mural R.J."/>
            <person name="Li P.W."/>
            <person name="Adams M.D."/>
            <person name="Amanatides P.G."/>
            <person name="Baden-Tillson H."/>
            <person name="Barnstead M."/>
            <person name="Chin S.H."/>
            <person name="Dew I."/>
            <person name="Evans C.A."/>
            <person name="Ferriera S."/>
            <person name="Flanigan M."/>
            <person name="Fosler C."/>
            <person name="Glodek A."/>
            <person name="Gu Z."/>
            <person name="Holt R.A."/>
            <person name="Jennings D."/>
            <person name="Kraft C.L."/>
            <person name="Lu F."/>
            <person name="Nguyen T."/>
            <person name="Nusskern D.R."/>
            <person name="Pfannkoch C.M."/>
            <person name="Sitter C."/>
            <person name="Sutton G.G."/>
            <person name="Venter J.C."/>
            <person name="Wang Z."/>
            <person name="Woodage T."/>
            <person name="Zheng X.H."/>
            <person name="Zhong F."/>
        </authorList>
    </citation>
    <scope>NUCLEOTIDE SEQUENCE [LARGE SCALE GENOMIC DNA]</scope>
    <source>
        <strain>BN</strain>
        <strain evidence="5">Sprague-Dawley</strain>
    </source>
</reference>
<accession>A6K0C6</accession>
<dbReference type="InterPro" id="IPR021885">
    <property type="entry name" value="DUF3496"/>
</dbReference>
<protein>
    <submittedName>
        <fullName evidence="4">RCG42221, isoform CRA_a</fullName>
    </submittedName>
</protein>
<dbReference type="Proteomes" id="UP000234681">
    <property type="component" value="Chromosome 15"/>
</dbReference>
<evidence type="ECO:0000313" key="4">
    <source>
        <dbReference type="EMBL" id="EDL94173.1"/>
    </source>
</evidence>
<feature type="non-terminal residue" evidence="4">
    <location>
        <position position="130"/>
    </location>
</feature>
<keyword evidence="1" id="KW-0175">Coiled coil</keyword>
<dbReference type="AlphaFoldDB" id="A6K0C6"/>
<evidence type="ECO:0000256" key="1">
    <source>
        <dbReference type="SAM" id="Coils"/>
    </source>
</evidence>
<proteinExistence type="predicted"/>
<organism evidence="4 5">
    <name type="scientific">Rattus norvegicus</name>
    <name type="common">Rat</name>
    <dbReference type="NCBI Taxonomy" id="10116"/>
    <lineage>
        <taxon>Eukaryota</taxon>
        <taxon>Metazoa</taxon>
        <taxon>Chordata</taxon>
        <taxon>Craniata</taxon>
        <taxon>Vertebrata</taxon>
        <taxon>Euteleostomi</taxon>
        <taxon>Mammalia</taxon>
        <taxon>Eutheria</taxon>
        <taxon>Euarchontoglires</taxon>
        <taxon>Glires</taxon>
        <taxon>Rodentia</taxon>
        <taxon>Myomorpha</taxon>
        <taxon>Muroidea</taxon>
        <taxon>Muridae</taxon>
        <taxon>Murinae</taxon>
        <taxon>Rattus</taxon>
    </lineage>
</organism>
<evidence type="ECO:0000313" key="5">
    <source>
        <dbReference type="Proteomes" id="UP000234681"/>
    </source>
</evidence>
<dbReference type="EMBL" id="CH474010">
    <property type="protein sequence ID" value="EDL94173.1"/>
    <property type="molecule type" value="Genomic_DNA"/>
</dbReference>